<keyword evidence="3" id="KW-1185">Reference proteome</keyword>
<dbReference type="OrthoDB" id="4793at2157"/>
<evidence type="ECO:0008006" key="4">
    <source>
        <dbReference type="Google" id="ProtNLM"/>
    </source>
</evidence>
<reference evidence="2 3" key="1">
    <citation type="journal article" date="2017" name="Environ. Microbiol.">
        <title>Genome and epigenome of a novel marine Thaumarchaeota strain suggest viral infection, phosphorothioation DNA modification and multiple restriction systems.</title>
        <authorList>
            <person name="Ahlgren N.A."/>
            <person name="Chen Y."/>
            <person name="Needham D.M."/>
            <person name="Parada A.E."/>
            <person name="Sachdeva R."/>
            <person name="Trinh V."/>
            <person name="Chen T."/>
            <person name="Fuhrman J.A."/>
        </authorList>
    </citation>
    <scope>NUCLEOTIDE SEQUENCE [LARGE SCALE GENOMIC DNA]</scope>
    <source>
        <strain evidence="2 3">SPOT01</strain>
    </source>
</reference>
<evidence type="ECO:0000313" key="3">
    <source>
        <dbReference type="Proteomes" id="UP000249949"/>
    </source>
</evidence>
<keyword evidence="1" id="KW-0812">Transmembrane</keyword>
<proteinExistence type="predicted"/>
<feature type="transmembrane region" description="Helical" evidence="1">
    <location>
        <begin position="289"/>
        <end position="309"/>
    </location>
</feature>
<dbReference type="GeneID" id="32901358"/>
<keyword evidence="1" id="KW-0472">Membrane</keyword>
<dbReference type="RefSeq" id="WP_152023807.1">
    <property type="nucleotide sequence ID" value="NZ_CP021324.1"/>
</dbReference>
<gene>
    <name evidence="2" type="ORF">NMSP_0897</name>
</gene>
<dbReference type="AlphaFoldDB" id="A0A2Z2HPK7"/>
<dbReference type="Proteomes" id="UP000249949">
    <property type="component" value="Chromosome"/>
</dbReference>
<sequence length="428" mass="49367">MSIVFINPAFAEPVDVEIDWIIEGQSKSLIVSPDIESEEDMGNVEVKKNKNESLNIVIEQESQEDFITGSGYTIGDKIITIESEEGKILNKMLIEQKKINKENFFHMIKYLDRYSDGYVELAEALLDPVKTQKYLSSGISTEYYVDSNLENFLVERGYDLDDLESIPNDAFSPTKYDDVRLKASQMANDGDENIDLRELLPNYVKPNSQTMKEDMIRQLSSETSNVYESISSRQLEISVKQSPDLVNNISSNLFDDFQFVNTNFENTRHVIDSLEKPPQSIELPKNYDLTLLLSIPIIFGLIVFGYFMYRKSISTHNLEIVTISPSVNYVENTIEMIQTSRNLFEDNLPKYAFEKFSQAIRYYYSHKLEINLDLTHTEIMNNLKESSVSNYAEINQWLQLCGQVEFVKHKSTQKEFITALETFRKSIS</sequence>
<name>A0A2Z2HPK7_9ARCH</name>
<organism evidence="2 3">
    <name type="scientific">Candidatus Nitrosomarinus catalinensis</name>
    <dbReference type="NCBI Taxonomy" id="1898749"/>
    <lineage>
        <taxon>Archaea</taxon>
        <taxon>Nitrososphaerota</taxon>
        <taxon>Nitrososphaeria</taxon>
        <taxon>Nitrosopumilales</taxon>
        <taxon>Nitrosopumilaceae</taxon>
        <taxon>Candidatus Nitrosomarinus</taxon>
    </lineage>
</organism>
<accession>A0A2Z2HPK7</accession>
<dbReference type="EMBL" id="CP021324">
    <property type="protein sequence ID" value="ARS64516.1"/>
    <property type="molecule type" value="Genomic_DNA"/>
</dbReference>
<evidence type="ECO:0000313" key="2">
    <source>
        <dbReference type="EMBL" id="ARS64516.1"/>
    </source>
</evidence>
<keyword evidence="1" id="KW-1133">Transmembrane helix</keyword>
<evidence type="ECO:0000256" key="1">
    <source>
        <dbReference type="SAM" id="Phobius"/>
    </source>
</evidence>
<dbReference type="KEGG" id="nct:NMSP_0897"/>
<protein>
    <recommendedName>
        <fullName evidence="4">DUF4129 domain-containing protein</fullName>
    </recommendedName>
</protein>